<organism evidence="1 2">
    <name type="scientific">Candidatus Eisenbergiella intestinigallinarum</name>
    <dbReference type="NCBI Taxonomy" id="2838549"/>
    <lineage>
        <taxon>Bacteria</taxon>
        <taxon>Bacillati</taxon>
        <taxon>Bacillota</taxon>
        <taxon>Clostridia</taxon>
        <taxon>Lachnospirales</taxon>
        <taxon>Lachnospiraceae</taxon>
        <taxon>Eisenbergiella</taxon>
    </lineage>
</organism>
<evidence type="ECO:0000313" key="1">
    <source>
        <dbReference type="EMBL" id="HJC87341.1"/>
    </source>
</evidence>
<protein>
    <submittedName>
        <fullName evidence="1">Uncharacterized protein</fullName>
    </submittedName>
</protein>
<proteinExistence type="predicted"/>
<dbReference type="InterPro" id="IPR013780">
    <property type="entry name" value="Glyco_hydro_b"/>
</dbReference>
<dbReference type="AlphaFoldDB" id="A0A9D2TR01"/>
<dbReference type="Proteomes" id="UP000823922">
    <property type="component" value="Unassembled WGS sequence"/>
</dbReference>
<comment type="caution">
    <text evidence="1">The sequence shown here is derived from an EMBL/GenBank/DDBJ whole genome shotgun (WGS) entry which is preliminary data.</text>
</comment>
<dbReference type="Gene3D" id="2.60.40.1180">
    <property type="entry name" value="Golgi alpha-mannosidase II"/>
    <property type="match status" value="1"/>
</dbReference>
<name>A0A9D2TR01_9FIRM</name>
<evidence type="ECO:0000313" key="2">
    <source>
        <dbReference type="Proteomes" id="UP000823922"/>
    </source>
</evidence>
<gene>
    <name evidence="1" type="ORF">H9926_04915</name>
</gene>
<sequence length="73" mass="8457">NRLLIITSALPQEAILSFAETDEEAEQMVEEVLLNNYEEPPSFKRELIIRPWECLVLKLGSVKEREGQRRSEA</sequence>
<feature type="non-terminal residue" evidence="1">
    <location>
        <position position="1"/>
    </location>
</feature>
<reference evidence="1" key="2">
    <citation type="submission" date="2021-04" db="EMBL/GenBank/DDBJ databases">
        <authorList>
            <person name="Gilroy R."/>
        </authorList>
    </citation>
    <scope>NUCLEOTIDE SEQUENCE</scope>
    <source>
        <strain evidence="1">ChiBcec1-1630</strain>
    </source>
</reference>
<accession>A0A9D2TR01</accession>
<dbReference type="EMBL" id="DWVS01000124">
    <property type="protein sequence ID" value="HJC87341.1"/>
    <property type="molecule type" value="Genomic_DNA"/>
</dbReference>
<reference evidence="1" key="1">
    <citation type="journal article" date="2021" name="PeerJ">
        <title>Extensive microbial diversity within the chicken gut microbiome revealed by metagenomics and culture.</title>
        <authorList>
            <person name="Gilroy R."/>
            <person name="Ravi A."/>
            <person name="Getino M."/>
            <person name="Pursley I."/>
            <person name="Horton D.L."/>
            <person name="Alikhan N.F."/>
            <person name="Baker D."/>
            <person name="Gharbi K."/>
            <person name="Hall N."/>
            <person name="Watson M."/>
            <person name="Adriaenssens E.M."/>
            <person name="Foster-Nyarko E."/>
            <person name="Jarju S."/>
            <person name="Secka A."/>
            <person name="Antonio M."/>
            <person name="Oren A."/>
            <person name="Chaudhuri R.R."/>
            <person name="La Ragione R."/>
            <person name="Hildebrand F."/>
            <person name="Pallen M.J."/>
        </authorList>
    </citation>
    <scope>NUCLEOTIDE SEQUENCE</scope>
    <source>
        <strain evidence="1">ChiBcec1-1630</strain>
    </source>
</reference>